<dbReference type="EMBL" id="BDGG01000002">
    <property type="protein sequence ID" value="GAU93038.1"/>
    <property type="molecule type" value="Genomic_DNA"/>
</dbReference>
<sequence length="127" mass="14737">MTERWRKNLLKCSRTKSSNFQPLPLTKLPLARAGTGYQRRRPGKQTPAGDESGSQLLRPERSLLCLPRRSKFCLMSRFSRKSVCMVSRFRYVVQVFSMSGLKRRIPVTRLPRLEHFTAYGGWSRTSD</sequence>
<feature type="region of interest" description="Disordered" evidence="1">
    <location>
        <begin position="20"/>
        <end position="55"/>
    </location>
</feature>
<dbReference type="AlphaFoldDB" id="A0A1D1V3K6"/>
<organism evidence="2 3">
    <name type="scientific">Ramazzottius varieornatus</name>
    <name type="common">Water bear</name>
    <name type="synonym">Tardigrade</name>
    <dbReference type="NCBI Taxonomy" id="947166"/>
    <lineage>
        <taxon>Eukaryota</taxon>
        <taxon>Metazoa</taxon>
        <taxon>Ecdysozoa</taxon>
        <taxon>Tardigrada</taxon>
        <taxon>Eutardigrada</taxon>
        <taxon>Parachela</taxon>
        <taxon>Hypsibioidea</taxon>
        <taxon>Ramazzottiidae</taxon>
        <taxon>Ramazzottius</taxon>
    </lineage>
</organism>
<evidence type="ECO:0000313" key="2">
    <source>
        <dbReference type="EMBL" id="GAU93038.1"/>
    </source>
</evidence>
<protein>
    <submittedName>
        <fullName evidence="2">Uncharacterized protein</fullName>
    </submittedName>
</protein>
<gene>
    <name evidence="2" type="primary">RvY_05035</name>
    <name evidence="2" type="synonym">RvY_05035.4</name>
    <name evidence="2" type="ORF">RvY_05035-4</name>
</gene>
<name>A0A1D1V3K6_RAMVA</name>
<evidence type="ECO:0000256" key="1">
    <source>
        <dbReference type="SAM" id="MobiDB-lite"/>
    </source>
</evidence>
<keyword evidence="3" id="KW-1185">Reference proteome</keyword>
<evidence type="ECO:0000313" key="3">
    <source>
        <dbReference type="Proteomes" id="UP000186922"/>
    </source>
</evidence>
<comment type="caution">
    <text evidence="2">The sequence shown here is derived from an EMBL/GenBank/DDBJ whole genome shotgun (WGS) entry which is preliminary data.</text>
</comment>
<reference evidence="2 3" key="1">
    <citation type="journal article" date="2016" name="Nat. Commun.">
        <title>Extremotolerant tardigrade genome and improved radiotolerance of human cultured cells by tardigrade-unique protein.</title>
        <authorList>
            <person name="Hashimoto T."/>
            <person name="Horikawa D.D."/>
            <person name="Saito Y."/>
            <person name="Kuwahara H."/>
            <person name="Kozuka-Hata H."/>
            <person name="Shin-I T."/>
            <person name="Minakuchi Y."/>
            <person name="Ohishi K."/>
            <person name="Motoyama A."/>
            <person name="Aizu T."/>
            <person name="Enomoto A."/>
            <person name="Kondo K."/>
            <person name="Tanaka S."/>
            <person name="Hara Y."/>
            <person name="Koshikawa S."/>
            <person name="Sagara H."/>
            <person name="Miura T."/>
            <person name="Yokobori S."/>
            <person name="Miyagawa K."/>
            <person name="Suzuki Y."/>
            <person name="Kubo T."/>
            <person name="Oyama M."/>
            <person name="Kohara Y."/>
            <person name="Fujiyama A."/>
            <person name="Arakawa K."/>
            <person name="Katayama T."/>
            <person name="Toyoda A."/>
            <person name="Kunieda T."/>
        </authorList>
    </citation>
    <scope>NUCLEOTIDE SEQUENCE [LARGE SCALE GENOMIC DNA]</scope>
    <source>
        <strain evidence="2 3">YOKOZUNA-1</strain>
    </source>
</reference>
<proteinExistence type="predicted"/>
<accession>A0A1D1V3K6</accession>
<dbReference type="Proteomes" id="UP000186922">
    <property type="component" value="Unassembled WGS sequence"/>
</dbReference>